<dbReference type="PROSITE" id="PS50111">
    <property type="entry name" value="CHEMOTAXIS_TRANSDUC_2"/>
    <property type="match status" value="1"/>
</dbReference>
<dbReference type="InterPro" id="IPR003660">
    <property type="entry name" value="HAMP_dom"/>
</dbReference>
<dbReference type="Gene3D" id="1.10.287.950">
    <property type="entry name" value="Methyl-accepting chemotaxis protein"/>
    <property type="match status" value="1"/>
</dbReference>
<accession>Q2W1J7</accession>
<feature type="domain" description="Methyl-accepting transducer" evidence="7">
    <location>
        <begin position="311"/>
        <end position="554"/>
    </location>
</feature>
<dbReference type="Gene3D" id="6.10.340.10">
    <property type="match status" value="1"/>
</dbReference>
<keyword evidence="2" id="KW-0997">Cell inner membrane</keyword>
<evidence type="ECO:0000256" key="4">
    <source>
        <dbReference type="ARBA" id="ARBA00029447"/>
    </source>
</evidence>
<dbReference type="SMART" id="SM00304">
    <property type="entry name" value="HAMP"/>
    <property type="match status" value="1"/>
</dbReference>
<dbReference type="GO" id="GO:0005886">
    <property type="term" value="C:plasma membrane"/>
    <property type="evidence" value="ECO:0007669"/>
    <property type="project" value="UniProtKB-SubCell"/>
</dbReference>
<organism evidence="10 11">
    <name type="scientific">Paramagnetospirillum magneticum (strain ATCC 700264 / AMB-1)</name>
    <name type="common">Magnetospirillum magneticum</name>
    <dbReference type="NCBI Taxonomy" id="342108"/>
    <lineage>
        <taxon>Bacteria</taxon>
        <taxon>Pseudomonadati</taxon>
        <taxon>Pseudomonadota</taxon>
        <taxon>Alphaproteobacteria</taxon>
        <taxon>Rhodospirillales</taxon>
        <taxon>Magnetospirillaceae</taxon>
        <taxon>Paramagnetospirillum</taxon>
    </lineage>
</organism>
<gene>
    <name evidence="10" type="ordered locus">amb3474</name>
</gene>
<feature type="transmembrane region" description="Helical" evidence="6">
    <location>
        <begin position="20"/>
        <end position="41"/>
    </location>
</feature>
<dbReference type="HOGENOM" id="CLU_000445_107_27_5"/>
<evidence type="ECO:0000256" key="2">
    <source>
        <dbReference type="ARBA" id="ARBA00022519"/>
    </source>
</evidence>
<sequence>MDLEFLTGETEMRIGKRLWLGFGILCTLIAVVTGTIIFEALGVNKAADRMIGLRMPVAQTSAGIEGHMYASLAALRGYLLTGKDAFKAERAEAWGDLDVLIADMDKLALRFTNSANQQAWKDARTLLLELKAAQAKAEGLGQGEEAIKVLVTEAVPRVTRLVTVFSGEKAADGKRSGGMIDNQKRMLETDATEVEGLVNTMITVAVGALIAGLLIALVTALRTAASIVPPLVAMTGAMDSLSKGDTSVAIPAASTADEVGEMAAAMEVFRANLIHQRELEEKQKQADEAARQRALRIASLTTTFDNAASAMVQQVAAAAGQLQATAGAMSATAQQTSHQATSVAAASEEASVNVQTVAAAAEELSGSINEIGRQVAHSSAISQDAVGEATKAADVVNELADTAQKIGEVVSLITDIASQTNLLALNATIEAARAGEAGKGFAVVANEVKNLANQTARATDDIGRQIAAIQDQTQRVVDTIGAIVKVIEEIGHISGDVAASVEEQSAATQEIARNVEQAAAGTAEVSGNVVQVQDAADQTGTSSREVLEASRTLAEQSGNLRSTIEAFLKDVRAA</sequence>
<name>Q2W1J7_PARM1</name>
<dbReference type="SMART" id="SM00283">
    <property type="entry name" value="MA"/>
    <property type="match status" value="1"/>
</dbReference>
<evidence type="ECO:0000259" key="7">
    <source>
        <dbReference type="PROSITE" id="PS50111"/>
    </source>
</evidence>
<dbReference type="PANTHER" id="PTHR32089:SF112">
    <property type="entry name" value="LYSOZYME-LIKE PROTEIN-RELATED"/>
    <property type="match status" value="1"/>
</dbReference>
<dbReference type="PROSITE" id="PS50192">
    <property type="entry name" value="T_SNARE"/>
    <property type="match status" value="1"/>
</dbReference>
<comment type="subcellular location">
    <subcellularLocation>
        <location evidence="1">Cell inner membrane</location>
        <topology evidence="1">Multi-pass membrane protein</topology>
    </subcellularLocation>
</comment>
<reference evidence="10 11" key="1">
    <citation type="journal article" date="2005" name="DNA Res.">
        <title>Complete genome sequence of the facultative anaerobic magnetotactic bacterium Magnetospirillum sp. strain AMB-1.</title>
        <authorList>
            <person name="Matsunaga T."/>
            <person name="Okamura Y."/>
            <person name="Fukuda Y."/>
            <person name="Wahyudi A.T."/>
            <person name="Murase Y."/>
            <person name="Takeyama H."/>
        </authorList>
    </citation>
    <scope>NUCLEOTIDE SEQUENCE [LARGE SCALE GENOMIC DNA]</scope>
    <source>
        <strain evidence="11">ATCC 700264 / AMB-1</strain>
    </source>
</reference>
<keyword evidence="6" id="KW-0472">Membrane</keyword>
<dbReference type="PANTHER" id="PTHR32089">
    <property type="entry name" value="METHYL-ACCEPTING CHEMOTAXIS PROTEIN MCPB"/>
    <property type="match status" value="1"/>
</dbReference>
<dbReference type="Pfam" id="PF00672">
    <property type="entry name" value="HAMP"/>
    <property type="match status" value="1"/>
</dbReference>
<dbReference type="EMBL" id="AP007255">
    <property type="protein sequence ID" value="BAE52278.1"/>
    <property type="molecule type" value="Genomic_DNA"/>
</dbReference>
<dbReference type="CDD" id="cd06225">
    <property type="entry name" value="HAMP"/>
    <property type="match status" value="1"/>
</dbReference>
<dbReference type="InterPro" id="IPR004089">
    <property type="entry name" value="MCPsignal_dom"/>
</dbReference>
<keyword evidence="6" id="KW-1133">Transmembrane helix</keyword>
<evidence type="ECO:0000259" key="9">
    <source>
        <dbReference type="PROSITE" id="PS50885"/>
    </source>
</evidence>
<keyword evidence="2" id="KW-1003">Cell membrane</keyword>
<dbReference type="STRING" id="342108.amb3474"/>
<dbReference type="InterPro" id="IPR000727">
    <property type="entry name" value="T_SNARE_dom"/>
</dbReference>
<keyword evidence="6" id="KW-0812">Transmembrane</keyword>
<evidence type="ECO:0000256" key="5">
    <source>
        <dbReference type="PROSITE-ProRule" id="PRU00284"/>
    </source>
</evidence>
<evidence type="ECO:0000259" key="8">
    <source>
        <dbReference type="PROSITE" id="PS50192"/>
    </source>
</evidence>
<evidence type="ECO:0000256" key="3">
    <source>
        <dbReference type="ARBA" id="ARBA00023224"/>
    </source>
</evidence>
<evidence type="ECO:0000256" key="1">
    <source>
        <dbReference type="ARBA" id="ARBA00004429"/>
    </source>
</evidence>
<keyword evidence="3 5" id="KW-0807">Transducer</keyword>
<evidence type="ECO:0000256" key="6">
    <source>
        <dbReference type="SAM" id="Phobius"/>
    </source>
</evidence>
<dbReference type="SUPFAM" id="SSF58104">
    <property type="entry name" value="Methyl-accepting chemotaxis protein (MCP) signaling domain"/>
    <property type="match status" value="1"/>
</dbReference>
<dbReference type="Pfam" id="PF00015">
    <property type="entry name" value="MCPsignal"/>
    <property type="match status" value="1"/>
</dbReference>
<proteinExistence type="inferred from homology"/>
<feature type="transmembrane region" description="Helical" evidence="6">
    <location>
        <begin position="196"/>
        <end position="221"/>
    </location>
</feature>
<dbReference type="KEGG" id="mag:amb3474"/>
<keyword evidence="11" id="KW-1185">Reference proteome</keyword>
<feature type="domain" description="T-SNARE coiled-coil homology" evidence="8">
    <location>
        <begin position="470"/>
        <end position="532"/>
    </location>
</feature>
<dbReference type="AlphaFoldDB" id="Q2W1J7"/>
<dbReference type="PROSITE" id="PS50885">
    <property type="entry name" value="HAMP"/>
    <property type="match status" value="1"/>
</dbReference>
<evidence type="ECO:0000313" key="11">
    <source>
        <dbReference type="Proteomes" id="UP000007058"/>
    </source>
</evidence>
<dbReference type="GO" id="GO:0007165">
    <property type="term" value="P:signal transduction"/>
    <property type="evidence" value="ECO:0007669"/>
    <property type="project" value="UniProtKB-KW"/>
</dbReference>
<protein>
    <submittedName>
        <fullName evidence="10">Methyl-accepting chemotaxis protein</fullName>
    </submittedName>
</protein>
<evidence type="ECO:0000313" key="10">
    <source>
        <dbReference type="EMBL" id="BAE52278.1"/>
    </source>
</evidence>
<comment type="similarity">
    <text evidence="4">Belongs to the methyl-accepting chemotaxis (MCP) protein family.</text>
</comment>
<feature type="domain" description="HAMP" evidence="9">
    <location>
        <begin position="225"/>
        <end position="278"/>
    </location>
</feature>
<dbReference type="Proteomes" id="UP000007058">
    <property type="component" value="Chromosome"/>
</dbReference>